<reference evidence="3" key="4">
    <citation type="submission" date="2025-05" db="UniProtKB">
        <authorList>
            <consortium name="EnsemblFungi"/>
        </authorList>
    </citation>
    <scope>IDENTIFICATION</scope>
    <source>
        <strain evidence="3">isolate 1-1 / race 1 (BBBD)</strain>
    </source>
</reference>
<dbReference type="EMBL" id="ADAS02000042">
    <property type="protein sequence ID" value="OAV94198.1"/>
    <property type="molecule type" value="Genomic_DNA"/>
</dbReference>
<evidence type="ECO:0000313" key="3">
    <source>
        <dbReference type="EnsemblFungi" id="PTTG_11739-t43_1-p1"/>
    </source>
</evidence>
<keyword evidence="1" id="KW-0732">Signal</keyword>
<dbReference type="VEuPathDB" id="FungiDB:PTTG_11739"/>
<reference evidence="2" key="2">
    <citation type="submission" date="2016-05" db="EMBL/GenBank/DDBJ databases">
        <title>Comparative analysis highlights variable genome content of wheat rusts and divergence of the mating loci.</title>
        <authorList>
            <person name="Cuomo C.A."/>
            <person name="Bakkeren G."/>
            <person name="Szabo L."/>
            <person name="Khalil H."/>
            <person name="Joly D."/>
            <person name="Goldberg J."/>
            <person name="Young S."/>
            <person name="Zeng Q."/>
            <person name="Fellers J."/>
        </authorList>
    </citation>
    <scope>NUCLEOTIDE SEQUENCE [LARGE SCALE GENOMIC DNA]</scope>
    <source>
        <strain evidence="2">1-1 BBBD Race 1</strain>
    </source>
</reference>
<reference evidence="2" key="1">
    <citation type="submission" date="2009-11" db="EMBL/GenBank/DDBJ databases">
        <authorList>
            <consortium name="The Broad Institute Genome Sequencing Platform"/>
            <person name="Ward D."/>
            <person name="Feldgarden M."/>
            <person name="Earl A."/>
            <person name="Young S.K."/>
            <person name="Zeng Q."/>
            <person name="Koehrsen M."/>
            <person name="Alvarado L."/>
            <person name="Berlin A."/>
            <person name="Bochicchio J."/>
            <person name="Borenstein D."/>
            <person name="Chapman S.B."/>
            <person name="Chen Z."/>
            <person name="Engels R."/>
            <person name="Freedman E."/>
            <person name="Gellesch M."/>
            <person name="Goldberg J."/>
            <person name="Griggs A."/>
            <person name="Gujja S."/>
            <person name="Heilman E."/>
            <person name="Heiman D."/>
            <person name="Hepburn T."/>
            <person name="Howarth C."/>
            <person name="Jen D."/>
            <person name="Larson L."/>
            <person name="Lewis B."/>
            <person name="Mehta T."/>
            <person name="Park D."/>
            <person name="Pearson M."/>
            <person name="Roberts A."/>
            <person name="Saif S."/>
            <person name="Shea T."/>
            <person name="Shenoy N."/>
            <person name="Sisk P."/>
            <person name="Stolte C."/>
            <person name="Sykes S."/>
            <person name="Thomson T."/>
            <person name="Walk T."/>
            <person name="White J."/>
            <person name="Yandava C."/>
            <person name="Izard J."/>
            <person name="Baranova O.V."/>
            <person name="Blanton J.M."/>
            <person name="Tanner A.C."/>
            <person name="Dewhirst F.E."/>
            <person name="Haas B."/>
            <person name="Nusbaum C."/>
            <person name="Birren B."/>
        </authorList>
    </citation>
    <scope>NUCLEOTIDE SEQUENCE [LARGE SCALE GENOMIC DNA]</scope>
    <source>
        <strain evidence="2">1-1 BBBD Race 1</strain>
    </source>
</reference>
<dbReference type="EnsemblFungi" id="PTTG_11739-t43_1">
    <property type="protein sequence ID" value="PTTG_11739-t43_1-p1"/>
    <property type="gene ID" value="PTTG_11739"/>
</dbReference>
<dbReference type="AlphaFoldDB" id="A0A180GP14"/>
<name>A0A180GP14_PUCT1</name>
<dbReference type="Proteomes" id="UP000005240">
    <property type="component" value="Unassembled WGS sequence"/>
</dbReference>
<feature type="chain" id="PRO_5008110119" evidence="1">
    <location>
        <begin position="23"/>
        <end position="147"/>
    </location>
</feature>
<proteinExistence type="predicted"/>
<sequence length="147" mass="16378">MLSVKIFLVLTALVLQGQTVYSKQEFFAFKCSSKRPNPYCSQQTFKNGAVTSASLQLPLAPPKQPGHRVQEYICSNVADPNAAILNQCCSARYQPSTVAPGLHMIDTSLDYTLIPPFHITVLLHYTLLPLLNGFRNVYKAESRKLAY</sequence>
<protein>
    <submittedName>
        <fullName evidence="2 3">Uncharacterized protein</fullName>
    </submittedName>
</protein>
<feature type="signal peptide" evidence="1">
    <location>
        <begin position="1"/>
        <end position="22"/>
    </location>
</feature>
<feature type="non-terminal residue" evidence="2">
    <location>
        <position position="147"/>
    </location>
</feature>
<reference evidence="3 4" key="3">
    <citation type="journal article" date="2017" name="G3 (Bethesda)">
        <title>Comparative analysis highlights variable genome content of wheat rusts and divergence of the mating loci.</title>
        <authorList>
            <person name="Cuomo C.A."/>
            <person name="Bakkeren G."/>
            <person name="Khalil H.B."/>
            <person name="Panwar V."/>
            <person name="Joly D."/>
            <person name="Linning R."/>
            <person name="Sakthikumar S."/>
            <person name="Song X."/>
            <person name="Adiconis X."/>
            <person name="Fan L."/>
            <person name="Goldberg J.M."/>
            <person name="Levin J.Z."/>
            <person name="Young S."/>
            <person name="Zeng Q."/>
            <person name="Anikster Y."/>
            <person name="Bruce M."/>
            <person name="Wang M."/>
            <person name="Yin C."/>
            <person name="McCallum B."/>
            <person name="Szabo L.J."/>
            <person name="Hulbert S."/>
            <person name="Chen X."/>
            <person name="Fellers J.P."/>
        </authorList>
    </citation>
    <scope>NUCLEOTIDE SEQUENCE</scope>
    <source>
        <strain evidence="4">Isolate 1-1 / race 1 (BBBD)</strain>
        <strain evidence="3">isolate 1-1 / race 1 (BBBD)</strain>
    </source>
</reference>
<evidence type="ECO:0000256" key="1">
    <source>
        <dbReference type="SAM" id="SignalP"/>
    </source>
</evidence>
<organism evidence="2">
    <name type="scientific">Puccinia triticina (isolate 1-1 / race 1 (BBBD))</name>
    <name type="common">Brown leaf rust fungus</name>
    <dbReference type="NCBI Taxonomy" id="630390"/>
    <lineage>
        <taxon>Eukaryota</taxon>
        <taxon>Fungi</taxon>
        <taxon>Dikarya</taxon>
        <taxon>Basidiomycota</taxon>
        <taxon>Pucciniomycotina</taxon>
        <taxon>Pucciniomycetes</taxon>
        <taxon>Pucciniales</taxon>
        <taxon>Pucciniaceae</taxon>
        <taxon>Puccinia</taxon>
    </lineage>
</organism>
<keyword evidence="4" id="KW-1185">Reference proteome</keyword>
<gene>
    <name evidence="2" type="ORF">PTTG_11739</name>
</gene>
<evidence type="ECO:0000313" key="4">
    <source>
        <dbReference type="Proteomes" id="UP000005240"/>
    </source>
</evidence>
<accession>A0A180GP14</accession>
<evidence type="ECO:0000313" key="2">
    <source>
        <dbReference type="EMBL" id="OAV94198.1"/>
    </source>
</evidence>